<reference evidence="2" key="1">
    <citation type="submission" date="2011-07" db="EMBL/GenBank/DDBJ databases">
        <authorList>
            <consortium name="Caenorhabditis brenneri Sequencing and Analysis Consortium"/>
            <person name="Wilson R.K."/>
        </authorList>
    </citation>
    <scope>NUCLEOTIDE SEQUENCE [LARGE SCALE GENOMIC DNA]</scope>
    <source>
        <strain evidence="2">PB2801</strain>
    </source>
</reference>
<accession>G0MDZ5</accession>
<sequence length="134" mass="16028">MSTQPPVEQKSEANVDIKMERKKEMLILSILDIRDDLHRRVELLESISIRAPFYMQQSRNFMQTLTIEELKEIKRQFRYAQREVMGLQVEYMTEYICACYCDTVSIEYAMNKKWTNFKNGVTGLINRMKNLFKL</sequence>
<keyword evidence="2" id="KW-1185">Reference proteome</keyword>
<dbReference type="InParanoid" id="G0MDZ5"/>
<proteinExistence type="predicted"/>
<gene>
    <name evidence="1" type="ORF">CAEBREN_17820</name>
</gene>
<dbReference type="Proteomes" id="UP000008068">
    <property type="component" value="Unassembled WGS sequence"/>
</dbReference>
<dbReference type="EMBL" id="GL379791">
    <property type="protein sequence ID" value="EGT52010.1"/>
    <property type="molecule type" value="Genomic_DNA"/>
</dbReference>
<organism evidence="2">
    <name type="scientific">Caenorhabditis brenneri</name>
    <name type="common">Nematode worm</name>
    <dbReference type="NCBI Taxonomy" id="135651"/>
    <lineage>
        <taxon>Eukaryota</taxon>
        <taxon>Metazoa</taxon>
        <taxon>Ecdysozoa</taxon>
        <taxon>Nematoda</taxon>
        <taxon>Chromadorea</taxon>
        <taxon>Rhabditida</taxon>
        <taxon>Rhabditina</taxon>
        <taxon>Rhabditomorpha</taxon>
        <taxon>Rhabditoidea</taxon>
        <taxon>Rhabditidae</taxon>
        <taxon>Peloderinae</taxon>
        <taxon>Caenorhabditis</taxon>
    </lineage>
</organism>
<evidence type="ECO:0000313" key="2">
    <source>
        <dbReference type="Proteomes" id="UP000008068"/>
    </source>
</evidence>
<evidence type="ECO:0000313" key="1">
    <source>
        <dbReference type="EMBL" id="EGT52010.1"/>
    </source>
</evidence>
<name>G0MDZ5_CAEBE</name>
<dbReference type="HOGENOM" id="CLU_1898053_0_0_1"/>
<protein>
    <submittedName>
        <fullName evidence="1">Uncharacterized protein</fullName>
    </submittedName>
</protein>
<dbReference type="AlphaFoldDB" id="G0MDZ5"/>